<evidence type="ECO:0000256" key="1">
    <source>
        <dbReference type="SAM" id="MobiDB-lite"/>
    </source>
</evidence>
<dbReference type="EMBL" id="BK016212">
    <property type="protein sequence ID" value="DAG02650.1"/>
    <property type="molecule type" value="Genomic_DNA"/>
</dbReference>
<proteinExistence type="predicted"/>
<organism evidence="2">
    <name type="scientific">CrAss-like virus sp. ctUXy6</name>
    <dbReference type="NCBI Taxonomy" id="2825835"/>
    <lineage>
        <taxon>Viruses</taxon>
        <taxon>Duplodnaviria</taxon>
        <taxon>Heunggongvirae</taxon>
        <taxon>Uroviricota</taxon>
        <taxon>Caudoviricetes</taxon>
        <taxon>Crassvirales</taxon>
    </lineage>
</organism>
<reference evidence="2" key="1">
    <citation type="journal article" date="2021" name="Proc. Natl. Acad. Sci. U.S.A.">
        <title>A Catalog of Tens of Thousands of Viruses from Human Metagenomes Reveals Hidden Associations with Chronic Diseases.</title>
        <authorList>
            <person name="Tisza M.J."/>
            <person name="Buck C.B."/>
        </authorList>
    </citation>
    <scope>NUCLEOTIDE SEQUENCE</scope>
    <source>
        <strain evidence="2">CtUXy6</strain>
    </source>
</reference>
<feature type="region of interest" description="Disordered" evidence="1">
    <location>
        <begin position="1"/>
        <end position="24"/>
    </location>
</feature>
<name>A0A8S5V7D1_9CAUD</name>
<protein>
    <submittedName>
        <fullName evidence="2">Uncharacterized protein</fullName>
    </submittedName>
</protein>
<sequence length="47" mass="5179">MRNDTDKPTPEPAVYKAGCRGDKKREVKPSKLKIGTLGLEAIVKPNK</sequence>
<accession>A0A8S5V7D1</accession>
<evidence type="ECO:0000313" key="2">
    <source>
        <dbReference type="EMBL" id="DAG02650.1"/>
    </source>
</evidence>